<dbReference type="InterPro" id="IPR001431">
    <property type="entry name" value="Pept_M16_Zn_BS"/>
</dbReference>
<comment type="similarity">
    <text evidence="1">Belongs to the peptidase M16 family.</text>
</comment>
<dbReference type="Pfam" id="PF05193">
    <property type="entry name" value="Peptidase_M16_C"/>
    <property type="match status" value="2"/>
</dbReference>
<protein>
    <recommendedName>
        <fullName evidence="6">Insulinase family protein</fullName>
    </recommendedName>
</protein>
<dbReference type="GO" id="GO:0006508">
    <property type="term" value="P:proteolysis"/>
    <property type="evidence" value="ECO:0007669"/>
    <property type="project" value="InterPro"/>
</dbReference>
<gene>
    <name evidence="5" type="ORF">METZ01_LOCUS54178</name>
</gene>
<sequence>VRFLSEVHCERLKGWVAEWLCSGLQLRVRRFDSDSSLQIQKSVTPVVRHIGSVHRMVASLNGANQQGGSMRSGWCNKVGKFTGSLVALATLTAFATEDPSEITSVEGISEYRLKNGLQVILFPDPSKPTITVNMTYLVGSRHEGYGETGMAHLLEHLVFKGTPRHPNIPQELTERGASPNGTTSSDRTNYFETLPATHENLEWALDLESDRMINSFISAEDLESEMTVVRNEMESGENNPFRILYQRTMSMAYLWHNYGKSTIGARSDVEGVPIDRLKAFYRKYYQPDNAVLVMAGKFEPKFALEKIVEKFGVIPAPDRSGENRIYPTYTRDPVQDGERSVTLRRVGDVQYAMVIHHIPPGAHEDLAALDILGHVLDNATSGRLHKALVETEKAVSVASYAYQFRESGPMLTYAQVRKDGSLGDVWETMQAVIYGTATEELVTDSEVERARAFYLKNIELGFNSSQNIALQLSNWVAMGDWRLFFLHRDRLATVTTDDVRRVAATYLKPQNSTVGFFVPTDKPDRVEIPQVPDIASMLAGYRGRDAVKSGEAFDTSLPNIDARTRRATFDNGFKLAMLPKETRGANVVVSLALLFGSEPTLRDHVTRGEIAGSMLMRGTERLDRQQLIDEMNRLKTRGGVSGGVYSAGGSLQTTRENLPKVIELIGEILKTPAFDAGQFMELKQQTLAGYEQNRSDPRALGALALTRVLNPLERDHPLYASSFEEAIADMEAVELEEVVEFHESLYGASNGRMAIVGDFDPAEIEPLVRTVFGNWDSPQAFMRIANPFQDVDQTKIVINTADKPNAYFAAGIGLPIRDDDADYPALMLANFMLGGGFLSSRLATRLRQNEGLSYGVASQFSAHPIDLSGLFRAYAIYAPENANKLEAAFIEEIERAVKEGFTDDEVSDAKSGYVQYRNNMRSNDSTLASMLSQNLYLDRTMAWTDDLEKKIGRLTPREIKAALQRHIIPGRISIVVAGDFEE</sequence>
<organism evidence="5">
    <name type="scientific">marine metagenome</name>
    <dbReference type="NCBI Taxonomy" id="408172"/>
    <lineage>
        <taxon>unclassified sequences</taxon>
        <taxon>metagenomes</taxon>
        <taxon>ecological metagenomes</taxon>
    </lineage>
</organism>
<name>A0A381SCW0_9ZZZZ</name>
<feature type="domain" description="Peptidase M16 C-terminal" evidence="4">
    <location>
        <begin position="274"/>
        <end position="452"/>
    </location>
</feature>
<evidence type="ECO:0008006" key="6">
    <source>
        <dbReference type="Google" id="ProtNLM"/>
    </source>
</evidence>
<dbReference type="PANTHER" id="PTHR11851:SF49">
    <property type="entry name" value="MITOCHONDRIAL-PROCESSING PEPTIDASE SUBUNIT ALPHA"/>
    <property type="match status" value="1"/>
</dbReference>
<feature type="domain" description="Peptidase M16 C-terminal" evidence="4">
    <location>
        <begin position="733"/>
        <end position="912"/>
    </location>
</feature>
<dbReference type="PROSITE" id="PS00143">
    <property type="entry name" value="INSULINASE"/>
    <property type="match status" value="1"/>
</dbReference>
<accession>A0A381SCW0</accession>
<feature type="non-terminal residue" evidence="5">
    <location>
        <position position="1"/>
    </location>
</feature>
<dbReference type="InterPro" id="IPR007863">
    <property type="entry name" value="Peptidase_M16_C"/>
</dbReference>
<feature type="region of interest" description="Disordered" evidence="2">
    <location>
        <begin position="164"/>
        <end position="186"/>
    </location>
</feature>
<dbReference type="SUPFAM" id="SSF63411">
    <property type="entry name" value="LuxS/MPP-like metallohydrolase"/>
    <property type="match status" value="4"/>
</dbReference>
<dbReference type="PANTHER" id="PTHR11851">
    <property type="entry name" value="METALLOPROTEASE"/>
    <property type="match status" value="1"/>
</dbReference>
<evidence type="ECO:0000256" key="2">
    <source>
        <dbReference type="SAM" id="MobiDB-lite"/>
    </source>
</evidence>
<reference evidence="5" key="1">
    <citation type="submission" date="2018-05" db="EMBL/GenBank/DDBJ databases">
        <authorList>
            <person name="Lanie J.A."/>
            <person name="Ng W.-L."/>
            <person name="Kazmierczak K.M."/>
            <person name="Andrzejewski T.M."/>
            <person name="Davidsen T.M."/>
            <person name="Wayne K.J."/>
            <person name="Tettelin H."/>
            <person name="Glass J.I."/>
            <person name="Rusch D."/>
            <person name="Podicherti R."/>
            <person name="Tsui H.-C.T."/>
            <person name="Winkler M.E."/>
        </authorList>
    </citation>
    <scope>NUCLEOTIDE SEQUENCE</scope>
</reference>
<feature type="domain" description="Peptidase M16 N-terminal" evidence="3">
    <location>
        <begin position="119"/>
        <end position="264"/>
    </location>
</feature>
<evidence type="ECO:0000256" key="1">
    <source>
        <dbReference type="ARBA" id="ARBA00007261"/>
    </source>
</evidence>
<dbReference type="Gene3D" id="3.30.830.10">
    <property type="entry name" value="Metalloenzyme, LuxS/M16 peptidase-like"/>
    <property type="match status" value="4"/>
</dbReference>
<evidence type="ECO:0000259" key="3">
    <source>
        <dbReference type="Pfam" id="PF00675"/>
    </source>
</evidence>
<dbReference type="EMBL" id="UINC01002892">
    <property type="protein sequence ID" value="SVA01324.1"/>
    <property type="molecule type" value="Genomic_DNA"/>
</dbReference>
<dbReference type="InterPro" id="IPR050361">
    <property type="entry name" value="MPP/UQCRC_Complex"/>
</dbReference>
<dbReference type="AlphaFoldDB" id="A0A381SCW0"/>
<evidence type="ECO:0000259" key="4">
    <source>
        <dbReference type="Pfam" id="PF05193"/>
    </source>
</evidence>
<proteinExistence type="inferred from homology"/>
<evidence type="ECO:0000313" key="5">
    <source>
        <dbReference type="EMBL" id="SVA01324.1"/>
    </source>
</evidence>
<dbReference type="InterPro" id="IPR011249">
    <property type="entry name" value="Metalloenz_LuxS/M16"/>
</dbReference>
<dbReference type="InterPro" id="IPR011765">
    <property type="entry name" value="Pept_M16_N"/>
</dbReference>
<dbReference type="GO" id="GO:0004222">
    <property type="term" value="F:metalloendopeptidase activity"/>
    <property type="evidence" value="ECO:0007669"/>
    <property type="project" value="InterPro"/>
</dbReference>
<dbReference type="Pfam" id="PF00675">
    <property type="entry name" value="Peptidase_M16"/>
    <property type="match status" value="1"/>
</dbReference>
<dbReference type="GO" id="GO:0046872">
    <property type="term" value="F:metal ion binding"/>
    <property type="evidence" value="ECO:0007669"/>
    <property type="project" value="InterPro"/>
</dbReference>